<keyword evidence="4" id="KW-0472">Membrane</keyword>
<evidence type="ECO:0000313" key="6">
    <source>
        <dbReference type="Proteomes" id="UP000008672"/>
    </source>
</evidence>
<dbReference type="GO" id="GO:0005794">
    <property type="term" value="C:Golgi apparatus"/>
    <property type="evidence" value="ECO:0007669"/>
    <property type="project" value="TreeGrafter"/>
</dbReference>
<dbReference type="InParanoid" id="H3AS30"/>
<sequence>MARIGFCCLFPASWHFSLPTINSSSCQRLTLLLLFLFLLSCLLLFAAVKGPLHWGPSVHDGHYEKYLQRVIDLEATDTDDPELNYGIVIDCGSSGSRVFVYYWPRHNGNPHDLLDIHQMRDGDRQPVVKKIKPGISTLAFTPEKASDYVRPLLSYATRFIPVKKHKETPLYILCTAGMRLLPERRLFGLLTDLQKKKNFFFFFFFPFSTALQNDSLSSGVYAWIGINFVLGRFDHGETVTVGGQNQMPLIRKRTVGIIDMGGASLQIAYEVPNSVTFTSPEQVRTQINPNFIMHCGVCACVRARVCVCGFLYGSLLKLFFFFLNAFEIPVSVANCQIPLPTKQVYKPCLCLSLRYSSLVLPDALLQRASLTLIALNPALLKKKHTFLPFPLFPLSFKFLIAQRFGGQGILYCDFKQDYCATKWSALTQRFESRLFSSHADQHRLNTFSFTRLLRGKMSQKMSKRYGEKAVFVNLICKSSTGFVNSVLISALVSPVCNRDLRQESLKSSHAMWPRFSFVYNHYLFFVCLAIVLLAIVLYVLRLRRIHRRHTASLDLLWIEGQLPLISYPLLP</sequence>
<accession>H3AS30</accession>
<dbReference type="GO" id="GO:0017111">
    <property type="term" value="F:ribonucleoside triphosphate phosphatase activity"/>
    <property type="evidence" value="ECO:0007669"/>
    <property type="project" value="TreeGrafter"/>
</dbReference>
<dbReference type="GO" id="GO:0045134">
    <property type="term" value="F:UDP phosphatase activity"/>
    <property type="evidence" value="ECO:0007669"/>
    <property type="project" value="TreeGrafter"/>
</dbReference>
<dbReference type="eggNOG" id="KOG1386">
    <property type="taxonomic scope" value="Eukaryota"/>
</dbReference>
<protein>
    <submittedName>
        <fullName evidence="5">Ectonucleoside triphosphate diphosphohydrolase 7</fullName>
    </submittedName>
</protein>
<dbReference type="AlphaFoldDB" id="H3AS30"/>
<dbReference type="EMBL" id="AFYH01124372">
    <property type="status" value="NOT_ANNOTATED_CDS"/>
    <property type="molecule type" value="Genomic_DNA"/>
</dbReference>
<dbReference type="EMBL" id="AFYH01124371">
    <property type="status" value="NOT_ANNOTATED_CDS"/>
    <property type="molecule type" value="Genomic_DNA"/>
</dbReference>
<dbReference type="InterPro" id="IPR000407">
    <property type="entry name" value="GDA1_CD39_NTPase"/>
</dbReference>
<dbReference type="GO" id="GO:0016020">
    <property type="term" value="C:membrane"/>
    <property type="evidence" value="ECO:0007669"/>
    <property type="project" value="TreeGrafter"/>
</dbReference>
<proteinExistence type="inferred from homology"/>
<keyword evidence="3" id="KW-0547">Nucleotide-binding</keyword>
<keyword evidence="3" id="KW-0067">ATP-binding</keyword>
<feature type="binding site" evidence="3">
    <location>
        <begin position="262"/>
        <end position="266"/>
    </location>
    <ligand>
        <name>ATP</name>
        <dbReference type="ChEBI" id="CHEBI:30616"/>
    </ligand>
</feature>
<evidence type="ECO:0000256" key="1">
    <source>
        <dbReference type="ARBA" id="ARBA00009283"/>
    </source>
</evidence>
<dbReference type="EMBL" id="AFYH01124366">
    <property type="status" value="NOT_ANNOTATED_CDS"/>
    <property type="molecule type" value="Genomic_DNA"/>
</dbReference>
<dbReference type="EMBL" id="AFYH01124374">
    <property type="status" value="NOT_ANNOTATED_CDS"/>
    <property type="molecule type" value="Genomic_DNA"/>
</dbReference>
<reference evidence="5" key="3">
    <citation type="submission" date="2025-09" db="UniProtKB">
        <authorList>
            <consortium name="Ensembl"/>
        </authorList>
    </citation>
    <scope>IDENTIFICATION</scope>
</reference>
<dbReference type="EMBL" id="AFYH01124373">
    <property type="status" value="NOT_ANNOTATED_CDS"/>
    <property type="molecule type" value="Genomic_DNA"/>
</dbReference>
<evidence type="ECO:0000256" key="2">
    <source>
        <dbReference type="ARBA" id="ARBA00022801"/>
    </source>
</evidence>
<reference evidence="6" key="1">
    <citation type="submission" date="2011-08" db="EMBL/GenBank/DDBJ databases">
        <title>The draft genome of Latimeria chalumnae.</title>
        <authorList>
            <person name="Di Palma F."/>
            <person name="Alfoldi J."/>
            <person name="Johnson J."/>
            <person name="Berlin A."/>
            <person name="Gnerre S."/>
            <person name="Jaffe D."/>
            <person name="MacCallum I."/>
            <person name="Young S."/>
            <person name="Walker B.J."/>
            <person name="Lander E."/>
            <person name="Lindblad-Toh K."/>
        </authorList>
    </citation>
    <scope>NUCLEOTIDE SEQUENCE [LARGE SCALE GENOMIC DNA]</scope>
    <source>
        <strain evidence="6">Wild caught</strain>
    </source>
</reference>
<feature type="transmembrane region" description="Helical" evidence="4">
    <location>
        <begin position="29"/>
        <end position="48"/>
    </location>
</feature>
<dbReference type="EMBL" id="AFYH01124365">
    <property type="status" value="NOT_ANNOTATED_CDS"/>
    <property type="molecule type" value="Genomic_DNA"/>
</dbReference>
<name>H3AS30_LATCH</name>
<dbReference type="Proteomes" id="UP000008672">
    <property type="component" value="Unassembled WGS sequence"/>
</dbReference>
<dbReference type="HOGENOM" id="CLU_010246_6_0_1"/>
<evidence type="ECO:0000256" key="4">
    <source>
        <dbReference type="SAM" id="Phobius"/>
    </source>
</evidence>
<evidence type="ECO:0000256" key="3">
    <source>
        <dbReference type="PIRSR" id="PIRSR600407-2"/>
    </source>
</evidence>
<dbReference type="FunFam" id="3.30.420.40:FF:000057">
    <property type="entry name" value="Ectonucleoside triphosphate diphosphohydrolase 4"/>
    <property type="match status" value="1"/>
</dbReference>
<keyword evidence="4" id="KW-0812">Transmembrane</keyword>
<evidence type="ECO:0000313" key="5">
    <source>
        <dbReference type="Ensembl" id="ENSLACP00000012451.1"/>
    </source>
</evidence>
<dbReference type="Bgee" id="ENSLACG00000010971">
    <property type="expression patterns" value="Expressed in pectoral fin"/>
</dbReference>
<dbReference type="GO" id="GO:0005524">
    <property type="term" value="F:ATP binding"/>
    <property type="evidence" value="ECO:0007669"/>
    <property type="project" value="UniProtKB-KW"/>
</dbReference>
<keyword evidence="4" id="KW-1133">Transmembrane helix</keyword>
<dbReference type="Ensembl" id="ENSLACT00000012544.1">
    <property type="protein sequence ID" value="ENSLACP00000012451.1"/>
    <property type="gene ID" value="ENSLACG00000010971.1"/>
</dbReference>
<dbReference type="Gene3D" id="3.30.420.540">
    <property type="match status" value="1"/>
</dbReference>
<dbReference type="Pfam" id="PF01150">
    <property type="entry name" value="GDA1_CD39"/>
    <property type="match status" value="1"/>
</dbReference>
<dbReference type="GeneTree" id="ENSGT01150000286963"/>
<keyword evidence="6" id="KW-1185">Reference proteome</keyword>
<dbReference type="GO" id="GO:0006256">
    <property type="term" value="P:UDP catabolic process"/>
    <property type="evidence" value="ECO:0007669"/>
    <property type="project" value="TreeGrafter"/>
</dbReference>
<organism evidence="5 6">
    <name type="scientific">Latimeria chalumnae</name>
    <name type="common">Coelacanth</name>
    <dbReference type="NCBI Taxonomy" id="7897"/>
    <lineage>
        <taxon>Eukaryota</taxon>
        <taxon>Metazoa</taxon>
        <taxon>Chordata</taxon>
        <taxon>Craniata</taxon>
        <taxon>Vertebrata</taxon>
        <taxon>Euteleostomi</taxon>
        <taxon>Coelacanthiformes</taxon>
        <taxon>Coelacanthidae</taxon>
        <taxon>Latimeria</taxon>
    </lineage>
</organism>
<dbReference type="EMBL" id="AFYH01124370">
    <property type="status" value="NOT_ANNOTATED_CDS"/>
    <property type="molecule type" value="Genomic_DNA"/>
</dbReference>
<dbReference type="PANTHER" id="PTHR11782">
    <property type="entry name" value="ADENOSINE/GUANOSINE DIPHOSPHATASE"/>
    <property type="match status" value="1"/>
</dbReference>
<dbReference type="GO" id="GO:0004382">
    <property type="term" value="F:GDP phosphatase activity"/>
    <property type="evidence" value="ECO:0007669"/>
    <property type="project" value="TreeGrafter"/>
</dbReference>
<dbReference type="PANTHER" id="PTHR11782:SF37">
    <property type="entry name" value="ECTONUCLEOSIDE TRIPHOSPHATE DIPHOSPHOHYDROLASE 7"/>
    <property type="match status" value="1"/>
</dbReference>
<keyword evidence="2" id="KW-0378">Hydrolase</keyword>
<feature type="transmembrane region" description="Helical" evidence="4">
    <location>
        <begin position="521"/>
        <end position="540"/>
    </location>
</feature>
<dbReference type="OMA" id="HAMWPRF"/>
<reference evidence="5" key="2">
    <citation type="submission" date="2025-08" db="UniProtKB">
        <authorList>
            <consortium name="Ensembl"/>
        </authorList>
    </citation>
    <scope>IDENTIFICATION</scope>
</reference>
<comment type="similarity">
    <text evidence="1">Belongs to the GDA1/CD39 NTPase family.</text>
</comment>
<dbReference type="EMBL" id="AFYH01124369">
    <property type="status" value="NOT_ANNOTATED_CDS"/>
    <property type="molecule type" value="Genomic_DNA"/>
</dbReference>
<dbReference type="GO" id="GO:0046036">
    <property type="term" value="P:CTP metabolic process"/>
    <property type="evidence" value="ECO:0007669"/>
    <property type="project" value="TreeGrafter"/>
</dbReference>
<dbReference type="Gene3D" id="3.30.420.40">
    <property type="match status" value="1"/>
</dbReference>
<dbReference type="EMBL" id="AFYH01124367">
    <property type="status" value="NOT_ANNOTATED_CDS"/>
    <property type="molecule type" value="Genomic_DNA"/>
</dbReference>
<dbReference type="EMBL" id="AFYH01124368">
    <property type="status" value="NOT_ANNOTATED_CDS"/>
    <property type="molecule type" value="Genomic_DNA"/>
</dbReference>